<accession>R7ZND7</accession>
<sequence>MEKAFLLWEKGVSGSHHVWGKVELDRRGKVDIILFPHEKFKFLNTIGKLFGISHLDQQIRILAKMRDFDVIYAPYSLANTKLLVLLKFFRLFRKPIVAVVHQPFLFSRSSNSLLRWISKKVLMQFESVVFLSEPLLNDTVTRLGISSSNRFQFSTAQWGPDRQFYKRFNTDIPLEECNYVISAGHTDRDYETIIEAFRGINFHLKIFCTRNSMPKVDSLPPNVEIHSDFIPYIELLNHYLYARVILIPLIYPKEKEGCQGMTGLQDVLAFNKPVIITENPYLNLNVETEGIGLMVAKRDVDGWREAINGLVHDWDRLKRMQSKTKEILEKKVNSEVFALKLEKVLLSQLQE</sequence>
<keyword evidence="3" id="KW-1185">Reference proteome</keyword>
<dbReference type="AlphaFoldDB" id="R7ZND7"/>
<dbReference type="Proteomes" id="UP000013909">
    <property type="component" value="Unassembled WGS sequence"/>
</dbReference>
<dbReference type="EMBL" id="AQHR01000104">
    <property type="protein sequence ID" value="EON75610.1"/>
    <property type="molecule type" value="Genomic_DNA"/>
</dbReference>
<dbReference type="PANTHER" id="PTHR46401:SF2">
    <property type="entry name" value="GLYCOSYLTRANSFERASE WBBK-RELATED"/>
    <property type="match status" value="1"/>
</dbReference>
<gene>
    <name evidence="2" type="ORF">ADIS_4013</name>
</gene>
<evidence type="ECO:0000313" key="3">
    <source>
        <dbReference type="Proteomes" id="UP000013909"/>
    </source>
</evidence>
<name>R7ZND7_9BACT</name>
<comment type="caution">
    <text evidence="2">The sequence shown here is derived from an EMBL/GenBank/DDBJ whole genome shotgun (WGS) entry which is preliminary data.</text>
</comment>
<evidence type="ECO:0008006" key="4">
    <source>
        <dbReference type="Google" id="ProtNLM"/>
    </source>
</evidence>
<evidence type="ECO:0000313" key="2">
    <source>
        <dbReference type="EMBL" id="EON75610.1"/>
    </source>
</evidence>
<evidence type="ECO:0000256" key="1">
    <source>
        <dbReference type="ARBA" id="ARBA00022679"/>
    </source>
</evidence>
<protein>
    <recommendedName>
        <fullName evidence="4">Glycosyltransferase</fullName>
    </recommendedName>
</protein>
<dbReference type="PANTHER" id="PTHR46401">
    <property type="entry name" value="GLYCOSYLTRANSFERASE WBBK-RELATED"/>
    <property type="match status" value="1"/>
</dbReference>
<dbReference type="STRING" id="1232681.ADIS_4013"/>
<dbReference type="GO" id="GO:0016757">
    <property type="term" value="F:glycosyltransferase activity"/>
    <property type="evidence" value="ECO:0007669"/>
    <property type="project" value="TreeGrafter"/>
</dbReference>
<dbReference type="SUPFAM" id="SSF53756">
    <property type="entry name" value="UDP-Glycosyltransferase/glycogen phosphorylase"/>
    <property type="match status" value="1"/>
</dbReference>
<keyword evidence="1" id="KW-0808">Transferase</keyword>
<dbReference type="Gene3D" id="3.40.50.2000">
    <property type="entry name" value="Glycogen Phosphorylase B"/>
    <property type="match status" value="2"/>
</dbReference>
<organism evidence="2 3">
    <name type="scientific">Lunatimonas lonarensis</name>
    <dbReference type="NCBI Taxonomy" id="1232681"/>
    <lineage>
        <taxon>Bacteria</taxon>
        <taxon>Pseudomonadati</taxon>
        <taxon>Bacteroidota</taxon>
        <taxon>Cytophagia</taxon>
        <taxon>Cytophagales</taxon>
        <taxon>Cyclobacteriaceae</taxon>
    </lineage>
</organism>
<proteinExistence type="predicted"/>
<reference evidence="2 3" key="1">
    <citation type="submission" date="2013-02" db="EMBL/GenBank/DDBJ databases">
        <title>A novel strain isolated from Lonar lake, Maharashtra, India.</title>
        <authorList>
            <person name="Singh A."/>
        </authorList>
    </citation>
    <scope>NUCLEOTIDE SEQUENCE [LARGE SCALE GENOMIC DNA]</scope>
    <source>
        <strain evidence="2 3">AK24</strain>
    </source>
</reference>
<dbReference type="RefSeq" id="WP_010856140.1">
    <property type="nucleotide sequence ID" value="NZ_AQHR01000104.1"/>
</dbReference>
<dbReference type="GO" id="GO:0009103">
    <property type="term" value="P:lipopolysaccharide biosynthetic process"/>
    <property type="evidence" value="ECO:0007669"/>
    <property type="project" value="TreeGrafter"/>
</dbReference>